<sequence>MSASRKPSRQAMLSEDSPERSRSSTSIALAGRMRARQLCSSALARRKTSILKLSPARKRRPHRRRFLIMALPRRDRSRNLQIFSVALFALPQADNHSGDSSTGVPNMKKCVLLLAASALSAVALVVPSSARDRIVVAQAAAQKIFHGKGKITGLNVGAGFVTIAHEDIPGLMDAMEMQFEAKPASILRGLKVGDKVDFAIEGKTYKLLEIAPTK</sequence>
<dbReference type="Proteomes" id="UP000439113">
    <property type="component" value="Unassembled WGS sequence"/>
</dbReference>
<dbReference type="Pfam" id="PF11604">
    <property type="entry name" value="CusF_Ec"/>
    <property type="match status" value="1"/>
</dbReference>
<organism evidence="2 3">
    <name type="scientific">Rhodoblastus acidophilus</name>
    <name type="common">Rhodopseudomonas acidophila</name>
    <dbReference type="NCBI Taxonomy" id="1074"/>
    <lineage>
        <taxon>Bacteria</taxon>
        <taxon>Pseudomonadati</taxon>
        <taxon>Pseudomonadota</taxon>
        <taxon>Alphaproteobacteria</taxon>
        <taxon>Hyphomicrobiales</taxon>
        <taxon>Rhodoblastaceae</taxon>
        <taxon>Rhodoblastus</taxon>
    </lineage>
</organism>
<dbReference type="OrthoDB" id="7371803at2"/>
<comment type="caution">
    <text evidence="2">The sequence shown here is derived from an EMBL/GenBank/DDBJ whole genome shotgun (WGS) entry which is preliminary data.</text>
</comment>
<dbReference type="EMBL" id="WNKS01000004">
    <property type="protein sequence ID" value="MTV30676.1"/>
    <property type="molecule type" value="Genomic_DNA"/>
</dbReference>
<gene>
    <name evidence="2" type="ORF">GJ654_06670</name>
</gene>
<accession>A0A6N8DLB6</accession>
<evidence type="ECO:0000256" key="1">
    <source>
        <dbReference type="SAM" id="MobiDB-lite"/>
    </source>
</evidence>
<dbReference type="AlphaFoldDB" id="A0A6N8DLB6"/>
<evidence type="ECO:0000313" key="3">
    <source>
        <dbReference type="Proteomes" id="UP000439113"/>
    </source>
</evidence>
<protein>
    <recommendedName>
        <fullName evidence="4">Copper-binding protein</fullName>
    </recommendedName>
</protein>
<reference evidence="2 3" key="1">
    <citation type="submission" date="2019-11" db="EMBL/GenBank/DDBJ databases">
        <title>Whole-genome sequence of a Rhodoblastus acidophilus DSM 142.</title>
        <authorList>
            <person name="Kyndt J.A."/>
            <person name="Meyer T.E."/>
        </authorList>
    </citation>
    <scope>NUCLEOTIDE SEQUENCE [LARGE SCALE GENOMIC DNA]</scope>
    <source>
        <strain evidence="2 3">DSM 142</strain>
    </source>
</reference>
<name>A0A6N8DLB6_RHOAC</name>
<dbReference type="Gene3D" id="2.40.50.320">
    <property type="entry name" value="Copper binding periplasmic protein CusF"/>
    <property type="match status" value="1"/>
</dbReference>
<proteinExistence type="predicted"/>
<evidence type="ECO:0000313" key="2">
    <source>
        <dbReference type="EMBL" id="MTV30676.1"/>
    </source>
</evidence>
<evidence type="ECO:0008006" key="4">
    <source>
        <dbReference type="Google" id="ProtNLM"/>
    </source>
</evidence>
<dbReference type="InterPro" id="IPR042230">
    <property type="entry name" value="CusF_sf"/>
</dbReference>
<dbReference type="InterPro" id="IPR021647">
    <property type="entry name" value="CusF_Ec"/>
</dbReference>
<feature type="region of interest" description="Disordered" evidence="1">
    <location>
        <begin position="1"/>
        <end position="27"/>
    </location>
</feature>